<evidence type="ECO:0000259" key="16">
    <source>
        <dbReference type="PROSITE" id="PS50846"/>
    </source>
</evidence>
<dbReference type="Gene3D" id="3.40.50.1000">
    <property type="entry name" value="HAD superfamily/HAD-like"/>
    <property type="match status" value="1"/>
</dbReference>
<keyword evidence="11" id="KW-1278">Translocase</keyword>
<dbReference type="AlphaFoldDB" id="A0A1C3RGP0"/>
<keyword evidence="18" id="KW-1185">Reference proteome</keyword>
<dbReference type="NCBIfam" id="TIGR01511">
    <property type="entry name" value="ATPase-IB1_Cu"/>
    <property type="match status" value="1"/>
</dbReference>
<dbReference type="PROSITE" id="PS00154">
    <property type="entry name" value="ATPASE_E1_E2"/>
    <property type="match status" value="1"/>
</dbReference>
<sequence length="775" mass="83212">MTASCLHCGDPIPAHSDGGEGFCCKGCHGAYELINGLGLKTYYERRVIDPEAKALRPEDEGVVIDYHAHIIEDEGDVKTLYLMVEGIHCAACVWLIETALGRQEGVRQARVNMSTRRLVLKWQGEEIDPNALVAMITGLGYRLVPYDPCLLNSENEKGEKELLRAMAVAGFAAANVMLFSVSIWAGYSQGMMESTRDLMHWLSALVALPAVAYAGRPFFRSALTALRIGRLNMDVPISLAVLLAAGMSLFQVINGAEHAYFDSAISLLFFLLVGRYLDRRARGRARGAAEHLLGLNAVAVTVLNEDGTKSLLPPDQVKDKMIVLCAAGERVAVDGEVIDGQSDIDTSLISGESVPVMVKTEDQVFAGTTNLSAPLKIRVNATGEGTLLAEIVRLMEEAEAGRANYVALADRVARYYAPVVHILSLVTFVYWFFLGGVVWNEALLNAIAVLIITCPCALALAVPVVQVIASGRLMRQGILVKTGTALERLARVKNVVFDKTGTLTLGRAQFVNADSFSQEELELAASLAGASKHPLSRALCRAVPHIAVRSGVKEVPGCGLEAQGVRLGSRQWCGNQEAALCDGPELWLAIEGQAAKCLKFSDHLRGDAKEVIERLKGLSYDVHLLSGDRLEPAQKVADELKIENWQAQCSPSDKCEALEKMEAPFMVGDGLNDAPALAAASVSLSPSSAIDVSQNTADAVFQGEKLRPVLEVLGVARKADKLVKQNIGLAFLYNSITVPLAVAGYVTPLIAAVAMSTSSLVVIANALRLSRGKVS</sequence>
<feature type="transmembrane region" description="Helical" evidence="15">
    <location>
        <begin position="727"/>
        <end position="743"/>
    </location>
</feature>
<feature type="transmembrane region" description="Helical" evidence="15">
    <location>
        <begin position="259"/>
        <end position="277"/>
    </location>
</feature>
<dbReference type="GO" id="GO:0016887">
    <property type="term" value="F:ATP hydrolysis activity"/>
    <property type="evidence" value="ECO:0007669"/>
    <property type="project" value="InterPro"/>
</dbReference>
<dbReference type="SUPFAM" id="SSF81653">
    <property type="entry name" value="Calcium ATPase, transduction domain A"/>
    <property type="match status" value="1"/>
</dbReference>
<dbReference type="InterPro" id="IPR018303">
    <property type="entry name" value="ATPase_P-typ_P_site"/>
</dbReference>
<dbReference type="InterPro" id="IPR001757">
    <property type="entry name" value="P_typ_ATPase"/>
</dbReference>
<dbReference type="Pfam" id="PF12156">
    <property type="entry name" value="ATPase-cat_bd"/>
    <property type="match status" value="1"/>
</dbReference>
<evidence type="ECO:0000256" key="8">
    <source>
        <dbReference type="ARBA" id="ARBA00022741"/>
    </source>
</evidence>
<reference evidence="17 18" key="1">
    <citation type="submission" date="2016-07" db="EMBL/GenBank/DDBJ databases">
        <authorList>
            <person name="Lefevre C.T."/>
        </authorList>
    </citation>
    <scope>NUCLEOTIDE SEQUENCE [LARGE SCALE GENOMIC DNA]</scope>
    <source>
        <strain evidence="17">PR1</strain>
    </source>
</reference>
<dbReference type="InterPro" id="IPR023299">
    <property type="entry name" value="ATPase_P-typ_cyto_dom_N"/>
</dbReference>
<dbReference type="STRING" id="1867952.MTBPR1_20314"/>
<keyword evidence="14 15" id="KW-0472">Membrane</keyword>
<evidence type="ECO:0000256" key="9">
    <source>
        <dbReference type="ARBA" id="ARBA00022840"/>
    </source>
</evidence>
<feature type="domain" description="HMA" evidence="16">
    <location>
        <begin position="78"/>
        <end position="144"/>
    </location>
</feature>
<dbReference type="Proteomes" id="UP000231658">
    <property type="component" value="Unassembled WGS sequence"/>
</dbReference>
<dbReference type="PANTHER" id="PTHR43520">
    <property type="entry name" value="ATP7, ISOFORM B"/>
    <property type="match status" value="1"/>
</dbReference>
<evidence type="ECO:0000256" key="3">
    <source>
        <dbReference type="ARBA" id="ARBA00022448"/>
    </source>
</evidence>
<organism evidence="17 18">
    <name type="scientific">Candidatus Terasakiella magnetica</name>
    <dbReference type="NCBI Taxonomy" id="1867952"/>
    <lineage>
        <taxon>Bacteria</taxon>
        <taxon>Pseudomonadati</taxon>
        <taxon>Pseudomonadota</taxon>
        <taxon>Alphaproteobacteria</taxon>
        <taxon>Rhodospirillales</taxon>
        <taxon>Terasakiellaceae</taxon>
        <taxon>Terasakiella</taxon>
    </lineage>
</organism>
<dbReference type="PROSITE" id="PS50846">
    <property type="entry name" value="HMA_2"/>
    <property type="match status" value="1"/>
</dbReference>
<dbReference type="InterPro" id="IPR023214">
    <property type="entry name" value="HAD_sf"/>
</dbReference>
<evidence type="ECO:0000256" key="13">
    <source>
        <dbReference type="ARBA" id="ARBA00023065"/>
    </source>
</evidence>
<dbReference type="NCBIfam" id="TIGR01512">
    <property type="entry name" value="ATPase-IB2_Cd"/>
    <property type="match status" value="1"/>
</dbReference>
<dbReference type="Gene3D" id="3.30.70.100">
    <property type="match status" value="1"/>
</dbReference>
<keyword evidence="17" id="KW-0378">Hydrolase</keyword>
<feature type="transmembrane region" description="Helical" evidence="15">
    <location>
        <begin position="446"/>
        <end position="469"/>
    </location>
</feature>
<keyword evidence="12 15" id="KW-1133">Transmembrane helix</keyword>
<dbReference type="InterPro" id="IPR006121">
    <property type="entry name" value="HMA_dom"/>
</dbReference>
<dbReference type="Gene3D" id="3.40.1110.10">
    <property type="entry name" value="Calcium-transporting ATPase, cytoplasmic domain N"/>
    <property type="match status" value="1"/>
</dbReference>
<evidence type="ECO:0000256" key="2">
    <source>
        <dbReference type="ARBA" id="ARBA00006024"/>
    </source>
</evidence>
<evidence type="ECO:0000256" key="11">
    <source>
        <dbReference type="ARBA" id="ARBA00022967"/>
    </source>
</evidence>
<dbReference type="InterPro" id="IPR059000">
    <property type="entry name" value="ATPase_P-type_domA"/>
</dbReference>
<keyword evidence="5" id="KW-0597">Phosphoprotein</keyword>
<evidence type="ECO:0000256" key="5">
    <source>
        <dbReference type="ARBA" id="ARBA00022553"/>
    </source>
</evidence>
<keyword evidence="7 15" id="KW-0479">Metal-binding</keyword>
<keyword evidence="6 15" id="KW-0812">Transmembrane</keyword>
<dbReference type="EC" id="3.6.3.-" evidence="17"/>
<evidence type="ECO:0000256" key="12">
    <source>
        <dbReference type="ARBA" id="ARBA00022989"/>
    </source>
</evidence>
<evidence type="ECO:0000256" key="7">
    <source>
        <dbReference type="ARBA" id="ARBA00022723"/>
    </source>
</evidence>
<dbReference type="GO" id="GO:0005507">
    <property type="term" value="F:copper ion binding"/>
    <property type="evidence" value="ECO:0007669"/>
    <property type="project" value="TreeGrafter"/>
</dbReference>
<keyword evidence="9 15" id="KW-0067">ATP-binding</keyword>
<accession>A0A1C3RGP0</accession>
<dbReference type="PANTHER" id="PTHR43520:SF5">
    <property type="entry name" value="CATION-TRANSPORTING P-TYPE ATPASE-RELATED"/>
    <property type="match status" value="1"/>
</dbReference>
<dbReference type="InterPro" id="IPR008250">
    <property type="entry name" value="ATPase_P-typ_transduc_dom_A_sf"/>
</dbReference>
<dbReference type="GO" id="GO:0005886">
    <property type="term" value="C:plasma membrane"/>
    <property type="evidence" value="ECO:0007669"/>
    <property type="project" value="UniProtKB-SubCell"/>
</dbReference>
<dbReference type="OrthoDB" id="391538at2"/>
<dbReference type="EMBL" id="FLYE01000012">
    <property type="protein sequence ID" value="SCA56466.1"/>
    <property type="molecule type" value="Genomic_DNA"/>
</dbReference>
<evidence type="ECO:0000256" key="4">
    <source>
        <dbReference type="ARBA" id="ARBA00022475"/>
    </source>
</evidence>
<dbReference type="NCBIfam" id="TIGR01525">
    <property type="entry name" value="ATPase-IB_hvy"/>
    <property type="match status" value="1"/>
</dbReference>
<dbReference type="SUPFAM" id="SSF56784">
    <property type="entry name" value="HAD-like"/>
    <property type="match status" value="1"/>
</dbReference>
<keyword evidence="8 15" id="KW-0547">Nucleotide-binding</keyword>
<dbReference type="GO" id="GO:0043682">
    <property type="term" value="F:P-type divalent copper transporter activity"/>
    <property type="evidence" value="ECO:0007669"/>
    <property type="project" value="TreeGrafter"/>
</dbReference>
<comment type="similarity">
    <text evidence="2 15">Belongs to the cation transport ATPase (P-type) (TC 3.A.3) family. Type IB subfamily.</text>
</comment>
<dbReference type="PRINTS" id="PR00119">
    <property type="entry name" value="CATATPASE"/>
</dbReference>
<dbReference type="InterPro" id="IPR036163">
    <property type="entry name" value="HMA_dom_sf"/>
</dbReference>
<gene>
    <name evidence="17" type="primary">fixI</name>
    <name evidence="17" type="ORF">MTBPR1_20314</name>
</gene>
<feature type="transmembrane region" description="Helical" evidence="15">
    <location>
        <begin position="231"/>
        <end position="253"/>
    </location>
</feature>
<keyword evidence="4 15" id="KW-1003">Cell membrane</keyword>
<evidence type="ECO:0000313" key="18">
    <source>
        <dbReference type="Proteomes" id="UP000231658"/>
    </source>
</evidence>
<evidence type="ECO:0000256" key="10">
    <source>
        <dbReference type="ARBA" id="ARBA00022842"/>
    </source>
</evidence>
<dbReference type="CDD" id="cd00371">
    <property type="entry name" value="HMA"/>
    <property type="match status" value="1"/>
</dbReference>
<dbReference type="NCBIfam" id="TIGR01494">
    <property type="entry name" value="ATPase_P-type"/>
    <property type="match status" value="2"/>
</dbReference>
<proteinExistence type="inferred from homology"/>
<evidence type="ECO:0000256" key="1">
    <source>
        <dbReference type="ARBA" id="ARBA00004651"/>
    </source>
</evidence>
<feature type="transmembrane region" description="Helical" evidence="15">
    <location>
        <begin position="199"/>
        <end position="219"/>
    </location>
</feature>
<protein>
    <submittedName>
        <fullName evidence="17">Nitrogen fixation protein FixI</fullName>
        <ecNumber evidence="17">3.6.3.-</ecNumber>
    </submittedName>
</protein>
<dbReference type="GO" id="GO:0055070">
    <property type="term" value="P:copper ion homeostasis"/>
    <property type="evidence" value="ECO:0007669"/>
    <property type="project" value="TreeGrafter"/>
</dbReference>
<comment type="subcellular location">
    <subcellularLocation>
        <location evidence="1">Cell membrane</location>
        <topology evidence="1">Multi-pass membrane protein</topology>
    </subcellularLocation>
</comment>
<feature type="transmembrane region" description="Helical" evidence="15">
    <location>
        <begin position="749"/>
        <end position="767"/>
    </location>
</feature>
<feature type="transmembrane region" description="Helical" evidence="15">
    <location>
        <begin position="165"/>
        <end position="187"/>
    </location>
</feature>
<keyword evidence="10" id="KW-0460">Magnesium</keyword>
<keyword evidence="3" id="KW-0813">Transport</keyword>
<dbReference type="RefSeq" id="WP_069188551.1">
    <property type="nucleotide sequence ID" value="NZ_FLYE01000012.1"/>
</dbReference>
<dbReference type="Pfam" id="PF00122">
    <property type="entry name" value="E1-E2_ATPase"/>
    <property type="match status" value="1"/>
</dbReference>
<dbReference type="SUPFAM" id="SSF55008">
    <property type="entry name" value="HMA, heavy metal-associated domain"/>
    <property type="match status" value="1"/>
</dbReference>
<dbReference type="InterPro" id="IPR027256">
    <property type="entry name" value="P-typ_ATPase_IB"/>
</dbReference>
<dbReference type="InterPro" id="IPR023298">
    <property type="entry name" value="ATPase_P-typ_TM_dom_sf"/>
</dbReference>
<dbReference type="Pfam" id="PF00702">
    <property type="entry name" value="Hydrolase"/>
    <property type="match status" value="1"/>
</dbReference>
<dbReference type="SUPFAM" id="SSF81665">
    <property type="entry name" value="Calcium ATPase, transmembrane domain M"/>
    <property type="match status" value="1"/>
</dbReference>
<evidence type="ECO:0000256" key="15">
    <source>
        <dbReference type="RuleBase" id="RU362081"/>
    </source>
</evidence>
<dbReference type="Pfam" id="PF00403">
    <property type="entry name" value="HMA"/>
    <property type="match status" value="1"/>
</dbReference>
<dbReference type="InterPro" id="IPR036412">
    <property type="entry name" value="HAD-like_sf"/>
</dbReference>
<keyword evidence="13" id="KW-0406">Ion transport</keyword>
<evidence type="ECO:0000256" key="14">
    <source>
        <dbReference type="ARBA" id="ARBA00023136"/>
    </source>
</evidence>
<name>A0A1C3RGP0_9PROT</name>
<dbReference type="InterPro" id="IPR021993">
    <property type="entry name" value="ATPase-cat-bd"/>
</dbReference>
<dbReference type="Gene3D" id="2.70.150.10">
    <property type="entry name" value="Calcium-transporting ATPase, cytoplasmic transduction domain A"/>
    <property type="match status" value="1"/>
</dbReference>
<dbReference type="GO" id="GO:0005524">
    <property type="term" value="F:ATP binding"/>
    <property type="evidence" value="ECO:0007669"/>
    <property type="project" value="UniProtKB-UniRule"/>
</dbReference>
<feature type="transmembrane region" description="Helical" evidence="15">
    <location>
        <begin position="415"/>
        <end position="434"/>
    </location>
</feature>
<evidence type="ECO:0000256" key="6">
    <source>
        <dbReference type="ARBA" id="ARBA00022692"/>
    </source>
</evidence>
<evidence type="ECO:0000313" key="17">
    <source>
        <dbReference type="EMBL" id="SCA56466.1"/>
    </source>
</evidence>